<feature type="region of interest" description="Disordered" evidence="1">
    <location>
        <begin position="1"/>
        <end position="23"/>
    </location>
</feature>
<sequence>MQNTNVADQGQPDKTSNEEADALAKQATMNEAVTVVIPRTLRQLRGTVRRRAEAQRRRVHEQEAGCGSTSARWYTDVAAGCLLPPQRPLSRLCEVVFTATGLLALDPCKPNCYALTPGLKVPDPKDCTHFYVCVKGIPSDHAVACPTDTMFDPLTRACVPGNNCEASCRIPLQETANAINPAAKAKTTPPTTTTTFGCNTMP</sequence>
<protein>
    <recommendedName>
        <fullName evidence="2">Chitin-binding type-2 domain-containing protein</fullName>
    </recommendedName>
</protein>
<evidence type="ECO:0000313" key="3">
    <source>
        <dbReference type="EMBL" id="KAG0716401.1"/>
    </source>
</evidence>
<accession>A0A8J5CPF9</accession>
<dbReference type="EMBL" id="JACEEZ010018908">
    <property type="protein sequence ID" value="KAG0716401.1"/>
    <property type="molecule type" value="Genomic_DNA"/>
</dbReference>
<keyword evidence="4" id="KW-1185">Reference proteome</keyword>
<name>A0A8J5CPF9_CHIOP</name>
<dbReference type="OrthoDB" id="6349573at2759"/>
<comment type="caution">
    <text evidence="3">The sequence shown here is derived from an EMBL/GenBank/DDBJ whole genome shotgun (WGS) entry which is preliminary data.</text>
</comment>
<organism evidence="3 4">
    <name type="scientific">Chionoecetes opilio</name>
    <name type="common">Atlantic snow crab</name>
    <name type="synonym">Cancer opilio</name>
    <dbReference type="NCBI Taxonomy" id="41210"/>
    <lineage>
        <taxon>Eukaryota</taxon>
        <taxon>Metazoa</taxon>
        <taxon>Ecdysozoa</taxon>
        <taxon>Arthropoda</taxon>
        <taxon>Crustacea</taxon>
        <taxon>Multicrustacea</taxon>
        <taxon>Malacostraca</taxon>
        <taxon>Eumalacostraca</taxon>
        <taxon>Eucarida</taxon>
        <taxon>Decapoda</taxon>
        <taxon>Pleocyemata</taxon>
        <taxon>Brachyura</taxon>
        <taxon>Eubrachyura</taxon>
        <taxon>Majoidea</taxon>
        <taxon>Majidae</taxon>
        <taxon>Chionoecetes</taxon>
    </lineage>
</organism>
<reference evidence="3" key="1">
    <citation type="submission" date="2020-07" db="EMBL/GenBank/DDBJ databases">
        <title>The High-quality genome of the commercially important snow crab, Chionoecetes opilio.</title>
        <authorList>
            <person name="Jeong J.-H."/>
            <person name="Ryu S."/>
        </authorList>
    </citation>
    <scope>NUCLEOTIDE SEQUENCE</scope>
    <source>
        <strain evidence="3">MADBK_172401_WGS</strain>
        <tissue evidence="3">Digestive gland</tissue>
    </source>
</reference>
<evidence type="ECO:0000313" key="4">
    <source>
        <dbReference type="Proteomes" id="UP000770661"/>
    </source>
</evidence>
<dbReference type="InterPro" id="IPR036508">
    <property type="entry name" value="Chitin-bd_dom_sf"/>
</dbReference>
<dbReference type="InterPro" id="IPR002557">
    <property type="entry name" value="Chitin-bd_dom"/>
</dbReference>
<proteinExistence type="predicted"/>
<dbReference type="Proteomes" id="UP000770661">
    <property type="component" value="Unassembled WGS sequence"/>
</dbReference>
<evidence type="ECO:0000259" key="2">
    <source>
        <dbReference type="PROSITE" id="PS50940"/>
    </source>
</evidence>
<dbReference type="PROSITE" id="PS50940">
    <property type="entry name" value="CHIT_BIND_II"/>
    <property type="match status" value="1"/>
</dbReference>
<feature type="compositionally biased region" description="Polar residues" evidence="1">
    <location>
        <begin position="1"/>
        <end position="14"/>
    </location>
</feature>
<dbReference type="AlphaFoldDB" id="A0A8J5CPF9"/>
<dbReference type="SUPFAM" id="SSF57625">
    <property type="entry name" value="Invertebrate chitin-binding proteins"/>
    <property type="match status" value="1"/>
</dbReference>
<dbReference type="Pfam" id="PF01607">
    <property type="entry name" value="CBM_14"/>
    <property type="match status" value="1"/>
</dbReference>
<dbReference type="SMART" id="SM00494">
    <property type="entry name" value="ChtBD2"/>
    <property type="match status" value="1"/>
</dbReference>
<gene>
    <name evidence="3" type="ORF">GWK47_009794</name>
</gene>
<dbReference type="GO" id="GO:0008061">
    <property type="term" value="F:chitin binding"/>
    <property type="evidence" value="ECO:0007669"/>
    <property type="project" value="InterPro"/>
</dbReference>
<evidence type="ECO:0000256" key="1">
    <source>
        <dbReference type="SAM" id="MobiDB-lite"/>
    </source>
</evidence>
<dbReference type="Gene3D" id="2.170.140.10">
    <property type="entry name" value="Chitin binding domain"/>
    <property type="match status" value="1"/>
</dbReference>
<feature type="domain" description="Chitin-binding type-2" evidence="2">
    <location>
        <begin position="109"/>
        <end position="166"/>
    </location>
</feature>
<dbReference type="GO" id="GO:0005576">
    <property type="term" value="C:extracellular region"/>
    <property type="evidence" value="ECO:0007669"/>
    <property type="project" value="InterPro"/>
</dbReference>